<dbReference type="PANTHER" id="PTHR16301">
    <property type="entry name" value="IMPACT-RELATED"/>
    <property type="match status" value="1"/>
</dbReference>
<evidence type="ECO:0000259" key="2">
    <source>
        <dbReference type="Pfam" id="PF01205"/>
    </source>
</evidence>
<dbReference type="GO" id="GO:0005737">
    <property type="term" value="C:cytoplasm"/>
    <property type="evidence" value="ECO:0007669"/>
    <property type="project" value="TreeGrafter"/>
</dbReference>
<dbReference type="Proteomes" id="UP000886814">
    <property type="component" value="Unassembled WGS sequence"/>
</dbReference>
<gene>
    <name evidence="4" type="ORF">H9747_15535</name>
</gene>
<comment type="caution">
    <text evidence="4">The sequence shown here is derived from an EMBL/GenBank/DDBJ whole genome shotgun (WGS) entry which is preliminary data.</text>
</comment>
<dbReference type="Gene3D" id="3.30.230.30">
    <property type="entry name" value="Impact, N-terminal domain"/>
    <property type="match status" value="1"/>
</dbReference>
<feature type="domain" description="UPF0029" evidence="3">
    <location>
        <begin position="143"/>
        <end position="195"/>
    </location>
</feature>
<dbReference type="Pfam" id="PF01205">
    <property type="entry name" value="Impact_N"/>
    <property type="match status" value="1"/>
</dbReference>
<evidence type="ECO:0000256" key="1">
    <source>
        <dbReference type="ARBA" id="ARBA00007665"/>
    </source>
</evidence>
<evidence type="ECO:0000259" key="3">
    <source>
        <dbReference type="Pfam" id="PF09186"/>
    </source>
</evidence>
<evidence type="ECO:0000313" key="4">
    <source>
        <dbReference type="EMBL" id="HIV40380.1"/>
    </source>
</evidence>
<reference evidence="4" key="2">
    <citation type="submission" date="2021-04" db="EMBL/GenBank/DDBJ databases">
        <authorList>
            <person name="Gilroy R."/>
        </authorList>
    </citation>
    <scope>NUCLEOTIDE SEQUENCE</scope>
    <source>
        <strain evidence="4">CHK195-9823</strain>
    </source>
</reference>
<dbReference type="InterPro" id="IPR015796">
    <property type="entry name" value="Impact_YigZ-like"/>
</dbReference>
<name>A0A9D1TGT2_9FIRM</name>
<sequence>MLEEYRTVYEGGQGEIIEKKSRFIATVRPVKTEEEALAFIEEMRKKYWNATHNCFAYVIGERREIMRCSDDGEPGGTAGKPMLDVLLGEELYNTAVVVTRYFGGTLLGTGGLVRAYSKAVQEGLSASRVIEKHHGVLVEIGTDYNGVGKLQYLFAQKEVPILDSQYTENVKLQILVPAKDREQIKKAVTEATSGRASITEIKELYYAVSKGEQLLFED</sequence>
<reference evidence="4" key="1">
    <citation type="journal article" date="2021" name="PeerJ">
        <title>Extensive microbial diversity within the chicken gut microbiome revealed by metagenomics and culture.</title>
        <authorList>
            <person name="Gilroy R."/>
            <person name="Ravi A."/>
            <person name="Getino M."/>
            <person name="Pursley I."/>
            <person name="Horton D.L."/>
            <person name="Alikhan N.F."/>
            <person name="Baker D."/>
            <person name="Gharbi K."/>
            <person name="Hall N."/>
            <person name="Watson M."/>
            <person name="Adriaenssens E.M."/>
            <person name="Foster-Nyarko E."/>
            <person name="Jarju S."/>
            <person name="Secka A."/>
            <person name="Antonio M."/>
            <person name="Oren A."/>
            <person name="Chaudhuri R.R."/>
            <person name="La Ragione R."/>
            <person name="Hildebrand F."/>
            <person name="Pallen M.J."/>
        </authorList>
    </citation>
    <scope>NUCLEOTIDE SEQUENCE</scope>
    <source>
        <strain evidence="4">CHK195-9823</strain>
    </source>
</reference>
<accession>A0A9D1TGT2</accession>
<dbReference type="NCBIfam" id="TIGR00257">
    <property type="entry name" value="IMPACT_YIGZ"/>
    <property type="match status" value="1"/>
</dbReference>
<dbReference type="SUPFAM" id="SSF54211">
    <property type="entry name" value="Ribosomal protein S5 domain 2-like"/>
    <property type="match status" value="1"/>
</dbReference>
<proteinExistence type="inferred from homology"/>
<protein>
    <submittedName>
        <fullName evidence="4">YigZ family protein</fullName>
    </submittedName>
</protein>
<dbReference type="AlphaFoldDB" id="A0A9D1TGT2"/>
<dbReference type="PROSITE" id="PS00910">
    <property type="entry name" value="UPF0029"/>
    <property type="match status" value="1"/>
</dbReference>
<dbReference type="Gene3D" id="3.30.70.240">
    <property type="match status" value="1"/>
</dbReference>
<dbReference type="EMBL" id="DXIQ01000111">
    <property type="protein sequence ID" value="HIV40380.1"/>
    <property type="molecule type" value="Genomic_DNA"/>
</dbReference>
<dbReference type="InterPro" id="IPR023582">
    <property type="entry name" value="Impact"/>
</dbReference>
<comment type="similarity">
    <text evidence="1">Belongs to the IMPACT family.</text>
</comment>
<dbReference type="SUPFAM" id="SSF54980">
    <property type="entry name" value="EF-G C-terminal domain-like"/>
    <property type="match status" value="1"/>
</dbReference>
<dbReference type="InterPro" id="IPR020569">
    <property type="entry name" value="UPF0029_Impact_CS"/>
</dbReference>
<feature type="domain" description="Impact N-terminal" evidence="2">
    <location>
        <begin position="19"/>
        <end position="123"/>
    </location>
</feature>
<organism evidence="4 5">
    <name type="scientific">Candidatus Blautia stercorigallinarum</name>
    <dbReference type="NCBI Taxonomy" id="2838501"/>
    <lineage>
        <taxon>Bacteria</taxon>
        <taxon>Bacillati</taxon>
        <taxon>Bacillota</taxon>
        <taxon>Clostridia</taxon>
        <taxon>Lachnospirales</taxon>
        <taxon>Lachnospiraceae</taxon>
        <taxon>Blautia</taxon>
    </lineage>
</organism>
<dbReference type="InterPro" id="IPR001498">
    <property type="entry name" value="Impact_N"/>
</dbReference>
<dbReference type="GO" id="GO:0006446">
    <property type="term" value="P:regulation of translational initiation"/>
    <property type="evidence" value="ECO:0007669"/>
    <property type="project" value="TreeGrafter"/>
</dbReference>
<dbReference type="InterPro" id="IPR020568">
    <property type="entry name" value="Ribosomal_Su5_D2-typ_SF"/>
</dbReference>
<dbReference type="InterPro" id="IPR036956">
    <property type="entry name" value="Impact_N_sf"/>
</dbReference>
<dbReference type="PANTHER" id="PTHR16301:SF20">
    <property type="entry name" value="IMPACT FAMILY MEMBER YIGZ"/>
    <property type="match status" value="1"/>
</dbReference>
<dbReference type="InterPro" id="IPR035647">
    <property type="entry name" value="EFG_III/V"/>
</dbReference>
<evidence type="ECO:0000313" key="5">
    <source>
        <dbReference type="Proteomes" id="UP000886814"/>
    </source>
</evidence>
<dbReference type="InterPro" id="IPR015269">
    <property type="entry name" value="UPF0029_Impact_C"/>
</dbReference>
<dbReference type="Pfam" id="PF09186">
    <property type="entry name" value="DUF1949"/>
    <property type="match status" value="1"/>
</dbReference>